<gene>
    <name evidence="3" type="ORF">Pla175_24920</name>
</gene>
<dbReference type="RefSeq" id="WP_145284957.1">
    <property type="nucleotide sequence ID" value="NZ_CP036291.1"/>
</dbReference>
<dbReference type="OrthoDB" id="285651at2"/>
<reference evidence="3 4" key="1">
    <citation type="submission" date="2019-02" db="EMBL/GenBank/DDBJ databases">
        <title>Deep-cultivation of Planctomycetes and their phenomic and genomic characterization uncovers novel biology.</title>
        <authorList>
            <person name="Wiegand S."/>
            <person name="Jogler M."/>
            <person name="Boedeker C."/>
            <person name="Pinto D."/>
            <person name="Vollmers J."/>
            <person name="Rivas-Marin E."/>
            <person name="Kohn T."/>
            <person name="Peeters S.H."/>
            <person name="Heuer A."/>
            <person name="Rast P."/>
            <person name="Oberbeckmann S."/>
            <person name="Bunk B."/>
            <person name="Jeske O."/>
            <person name="Meyerdierks A."/>
            <person name="Storesund J.E."/>
            <person name="Kallscheuer N."/>
            <person name="Luecker S."/>
            <person name="Lage O.M."/>
            <person name="Pohl T."/>
            <person name="Merkel B.J."/>
            <person name="Hornburger P."/>
            <person name="Mueller R.-W."/>
            <person name="Bruemmer F."/>
            <person name="Labrenz M."/>
            <person name="Spormann A.M."/>
            <person name="Op den Camp H."/>
            <person name="Overmann J."/>
            <person name="Amann R."/>
            <person name="Jetten M.S.M."/>
            <person name="Mascher T."/>
            <person name="Medema M.H."/>
            <person name="Devos D.P."/>
            <person name="Kaster A.-K."/>
            <person name="Ovreas L."/>
            <person name="Rohde M."/>
            <person name="Galperin M.Y."/>
            <person name="Jogler C."/>
        </authorList>
    </citation>
    <scope>NUCLEOTIDE SEQUENCE [LARGE SCALE GENOMIC DNA]</scope>
    <source>
        <strain evidence="3 4">Pla175</strain>
    </source>
</reference>
<feature type="domain" description="DUF1559" evidence="2">
    <location>
        <begin position="155"/>
        <end position="291"/>
    </location>
</feature>
<proteinExistence type="predicted"/>
<name>A0A518DCF0_9BACT</name>
<dbReference type="KEGG" id="pnd:Pla175_24920"/>
<dbReference type="EMBL" id="CP036291">
    <property type="protein sequence ID" value="QDU89106.1"/>
    <property type="molecule type" value="Genomic_DNA"/>
</dbReference>
<protein>
    <recommendedName>
        <fullName evidence="2">DUF1559 domain-containing protein</fullName>
    </recommendedName>
</protein>
<dbReference type="Pfam" id="PF07596">
    <property type="entry name" value="SBP_bac_10"/>
    <property type="match status" value="2"/>
</dbReference>
<dbReference type="PANTHER" id="PTHR30093">
    <property type="entry name" value="GENERAL SECRETION PATHWAY PROTEIN G"/>
    <property type="match status" value="1"/>
</dbReference>
<evidence type="ECO:0000313" key="3">
    <source>
        <dbReference type="EMBL" id="QDU89106.1"/>
    </source>
</evidence>
<evidence type="ECO:0000259" key="2">
    <source>
        <dbReference type="Pfam" id="PF07596"/>
    </source>
</evidence>
<dbReference type="PANTHER" id="PTHR30093:SF2">
    <property type="entry name" value="TYPE II SECRETION SYSTEM PROTEIN H"/>
    <property type="match status" value="1"/>
</dbReference>
<dbReference type="InterPro" id="IPR011453">
    <property type="entry name" value="DUF1559"/>
</dbReference>
<keyword evidence="4" id="KW-1185">Reference proteome</keyword>
<evidence type="ECO:0000256" key="1">
    <source>
        <dbReference type="SAM" id="MobiDB-lite"/>
    </source>
</evidence>
<evidence type="ECO:0000313" key="4">
    <source>
        <dbReference type="Proteomes" id="UP000317429"/>
    </source>
</evidence>
<sequence>MLRRVSPHALSQTEPALRSAILLLGACLLLATATPLSAQAPPASQPVSLESAERRLRLYPDDPYAQFVALQLAGRAGPDEFGRVTTLLQRRDAFGLGGRGRREAVDLLNFTSGALAVQESLQLDTMTGDLASGAPDPRRRGQAGPTFNGSPHDRQQLQQLTLAMLNYESTHRRLPAAASHDDRGAALLSWRVHLLPFLGETALYDRFRLDEPWDSPHNKPLLAQMPDAYRASSDAAGDGATTTFQVPTGEGTVFAGPQGANLRRIVDGTSNTILLLKVEAAKAVPWTKPQDIAVDLGTLVVKTVFGDSDWVDAAMVDGSPRSFPRTLGDERLGRLLQPNDGQPVDWRAIAQGAPPRTAMPTAANIDVATLQGPTIKGHPFEEMLAGRSPRVSELARCVPNDFYFVHARSLTKLLSIAGDYQAWSSELMQQTFDQGGQAALLRRVLVQLGCEFDPQSLQQLSDAADEVAVVGSDLYLHEGSDVTLLVRFEPGSDARRLLDQGLAAARRSHPSARVSHGQYAGVAYTHVTTSDRSVHAFTAYPRDDVHLRSNSLLAMQQLIDTMVGADQGGAPAGRASLGASAEFRYVRTVYAYGAEEEDVLVYLSDPFIRRLMGPASKITEMRRRQCYAHLQMVHYATLLYLTEHGVRPTSVAQLVRSGCLPDGFINGSIRCPDGGQYALQDGGQTTRCTHHGCAHCMAPGIETAAQRVTHAEKQLYDAFLAEYNQYWRTFFDPIAIRIRHAPDASRVETVVLPLLDNSIYSAAAQVLGGPPASITRAPVSERVVLSVGATLKKDGLFVADARPGGSDTLANLRQIGLAVLNFESANRRLPPRAPQGAGLSWRVHILPYLEEQALYDRFRLDEPWDSPHNQELLNQMPAVYGDRGSDTSILGLSGKGLLNAKPRGLQLRQITDGLSNTLLAVDAGRARAVPWTKPADLPLDPADPLASVGAIGEEGLAVVFADGAVLVLPPDIPAEEFLAYATYNGGEGIRRSRAVRPRPRPRPALRESTVRDWLRSLGVSDNDSARLDIVKLARQGLGRHVSFHVCDARPAFSFNSLRFAGRLLADRSGWLRSELLMLVPVVNSLSAPVYVAWSLDDPKFVDAFLIELDGLLATAARSEPARPVSFDFYRLSGSDPIVRCIAWELLGFRLRAFYARVDDHLVIASQPDVIDGLVQSRAAGGLAAREGPPGHVQLRIQPQHWSQGLNEMRLAWGESAREACLENLGPLNSAASIPLEAAGGPSEAARQAFGTSYACPCGGEYSLHQPAGQQPSVRCSLHGDASRPRQAATAPDTSAAATALSQLGDVSATLTFTEYGLQAVFEVQRRKAGE</sequence>
<dbReference type="Proteomes" id="UP000317429">
    <property type="component" value="Chromosome"/>
</dbReference>
<accession>A0A518DCF0</accession>
<feature type="region of interest" description="Disordered" evidence="1">
    <location>
        <begin position="1265"/>
        <end position="1292"/>
    </location>
</feature>
<feature type="domain" description="DUF1559" evidence="2">
    <location>
        <begin position="811"/>
        <end position="876"/>
    </location>
</feature>
<organism evidence="3 4">
    <name type="scientific">Pirellulimonas nuda</name>
    <dbReference type="NCBI Taxonomy" id="2528009"/>
    <lineage>
        <taxon>Bacteria</taxon>
        <taxon>Pseudomonadati</taxon>
        <taxon>Planctomycetota</taxon>
        <taxon>Planctomycetia</taxon>
        <taxon>Pirellulales</taxon>
        <taxon>Lacipirellulaceae</taxon>
        <taxon>Pirellulimonas</taxon>
    </lineage>
</organism>
<feature type="region of interest" description="Disordered" evidence="1">
    <location>
        <begin position="127"/>
        <end position="154"/>
    </location>
</feature>